<feature type="transmembrane region" description="Helical" evidence="1">
    <location>
        <begin position="83"/>
        <end position="104"/>
    </location>
</feature>
<accession>A0ABY6BSE4</accession>
<keyword evidence="1" id="KW-0472">Membrane</keyword>
<evidence type="ECO:0000313" key="2">
    <source>
        <dbReference type="EMBL" id="UXI70692.1"/>
    </source>
</evidence>
<keyword evidence="1" id="KW-0812">Transmembrane</keyword>
<dbReference type="RefSeq" id="WP_261697636.1">
    <property type="nucleotide sequence ID" value="NZ_CP104694.1"/>
</dbReference>
<proteinExistence type="predicted"/>
<keyword evidence="1" id="KW-1133">Transmembrane helix</keyword>
<evidence type="ECO:0000256" key="1">
    <source>
        <dbReference type="SAM" id="Phobius"/>
    </source>
</evidence>
<feature type="transmembrane region" description="Helical" evidence="1">
    <location>
        <begin position="6"/>
        <end position="23"/>
    </location>
</feature>
<organism evidence="2 3">
    <name type="scientific">Tahibacter amnicola</name>
    <dbReference type="NCBI Taxonomy" id="2976241"/>
    <lineage>
        <taxon>Bacteria</taxon>
        <taxon>Pseudomonadati</taxon>
        <taxon>Pseudomonadota</taxon>
        <taxon>Gammaproteobacteria</taxon>
        <taxon>Lysobacterales</taxon>
        <taxon>Rhodanobacteraceae</taxon>
        <taxon>Tahibacter</taxon>
    </lineage>
</organism>
<reference evidence="2" key="1">
    <citation type="submission" date="2022-09" db="EMBL/GenBank/DDBJ databases">
        <title>Tahibacter sp. nov., isolated from a fresh water.</title>
        <authorList>
            <person name="Baek J.H."/>
            <person name="Lee J.K."/>
            <person name="Kim J.M."/>
            <person name="Jeon C.O."/>
        </authorList>
    </citation>
    <scope>NUCLEOTIDE SEQUENCE</scope>
    <source>
        <strain evidence="2">W38</strain>
    </source>
</reference>
<keyword evidence="3" id="KW-1185">Reference proteome</keyword>
<dbReference type="Pfam" id="PF19617">
    <property type="entry name" value="DUF6122"/>
    <property type="match status" value="1"/>
</dbReference>
<evidence type="ECO:0000313" key="3">
    <source>
        <dbReference type="Proteomes" id="UP001064632"/>
    </source>
</evidence>
<name>A0ABY6BSE4_9GAMM</name>
<protein>
    <submittedName>
        <fullName evidence="2">DUF6122 family protein</fullName>
    </submittedName>
</protein>
<dbReference type="InterPro" id="IPR046125">
    <property type="entry name" value="DUF6122"/>
</dbReference>
<dbReference type="EMBL" id="CP104694">
    <property type="protein sequence ID" value="UXI70692.1"/>
    <property type="molecule type" value="Genomic_DNA"/>
</dbReference>
<dbReference type="Proteomes" id="UP001064632">
    <property type="component" value="Chromosome"/>
</dbReference>
<feature type="transmembrane region" description="Helical" evidence="1">
    <location>
        <begin position="30"/>
        <end position="47"/>
    </location>
</feature>
<sequence length="107" mass="12323">MARPTVHIVLHVVVPWAVAWWGYRSRWRQCWLWLLVGWLIDVDHLLAESTYVPDRCSIGFHPLHTVPAAVAYLGLTAWQRTRWLGLGLCIHVLLDALDCIWMAASHS</sequence>
<feature type="transmembrane region" description="Helical" evidence="1">
    <location>
        <begin position="59"/>
        <end position="78"/>
    </location>
</feature>
<gene>
    <name evidence="2" type="ORF">N4264_15080</name>
</gene>